<keyword evidence="15" id="KW-1185">Reference proteome</keyword>
<evidence type="ECO:0000259" key="13">
    <source>
        <dbReference type="Pfam" id="PF04695"/>
    </source>
</evidence>
<evidence type="ECO:0000256" key="4">
    <source>
        <dbReference type="ARBA" id="ARBA00023010"/>
    </source>
</evidence>
<sequence>MSTPDRQELVRNAVAFLSDPKTQSSPLAQRIQFLEAKGLTNPEIEDAMRQAAANSSAAGSYMQRYQTQYPVYGPTPYPVYPPPTPQWDWRDYFITAVVSGTIAYGAVALFRKYLLPHLRPPSSTAYEQDRDELQAAFDSAEVMLKEIQAETAAVRAGMEETKTEVSRTTDKVNAMVQDIEVAQSKAKDEMRGIRDEVQNIREMLPKMIDRNKETQQQSLGELQQELKSLKALLLSRGPSFSSTPATPLPSLAGKPTIPAWQLAPGPSASTASTPPALHDGGSSSEPSINGKGKEPDTLAS</sequence>
<evidence type="ECO:0000256" key="7">
    <source>
        <dbReference type="ARBA" id="ARBA00029502"/>
    </source>
</evidence>
<organism evidence="14 15">
    <name type="scientific">Heliocybe sulcata</name>
    <dbReference type="NCBI Taxonomy" id="5364"/>
    <lineage>
        <taxon>Eukaryota</taxon>
        <taxon>Fungi</taxon>
        <taxon>Dikarya</taxon>
        <taxon>Basidiomycota</taxon>
        <taxon>Agaricomycotina</taxon>
        <taxon>Agaricomycetes</taxon>
        <taxon>Gloeophyllales</taxon>
        <taxon>Gloeophyllaceae</taxon>
        <taxon>Heliocybe</taxon>
    </lineage>
</organism>
<dbReference type="EMBL" id="ML213503">
    <property type="protein sequence ID" value="TFK57210.1"/>
    <property type="molecule type" value="Genomic_DNA"/>
</dbReference>
<evidence type="ECO:0000313" key="14">
    <source>
        <dbReference type="EMBL" id="TFK57210.1"/>
    </source>
</evidence>
<evidence type="ECO:0000256" key="3">
    <source>
        <dbReference type="ARBA" id="ARBA00022927"/>
    </source>
</evidence>
<comment type="similarity">
    <text evidence="1 10">Belongs to the peroxin-14 family.</text>
</comment>
<feature type="domain" description="Peroxisome membrane anchor protein Pex14p N-terminal" evidence="13">
    <location>
        <begin position="5"/>
        <end position="49"/>
    </location>
</feature>
<dbReference type="STRING" id="5364.A0A5C3NIX0"/>
<keyword evidence="11" id="KW-0175">Coiled coil</keyword>
<evidence type="ECO:0000256" key="2">
    <source>
        <dbReference type="ARBA" id="ARBA00022448"/>
    </source>
</evidence>
<keyword evidence="3 10" id="KW-0653">Protein transport</keyword>
<keyword evidence="4" id="KW-0811">Translocation</keyword>
<evidence type="ECO:0000256" key="1">
    <source>
        <dbReference type="ARBA" id="ARBA00005443"/>
    </source>
</evidence>
<dbReference type="OrthoDB" id="5549158at2759"/>
<evidence type="ECO:0000256" key="11">
    <source>
        <dbReference type="SAM" id="Coils"/>
    </source>
</evidence>
<evidence type="ECO:0000256" key="6">
    <source>
        <dbReference type="ARBA" id="ARBA00023140"/>
    </source>
</evidence>
<gene>
    <name evidence="14" type="ORF">OE88DRAFT_1803799</name>
</gene>
<dbReference type="InterPro" id="IPR006785">
    <property type="entry name" value="Pex14_N"/>
</dbReference>
<dbReference type="InterPro" id="IPR025655">
    <property type="entry name" value="PEX14"/>
</dbReference>
<feature type="compositionally biased region" description="Basic and acidic residues" evidence="12">
    <location>
        <begin position="291"/>
        <end position="300"/>
    </location>
</feature>
<feature type="coiled-coil region" evidence="11">
    <location>
        <begin position="183"/>
        <end position="232"/>
    </location>
</feature>
<evidence type="ECO:0000256" key="10">
    <source>
        <dbReference type="RuleBase" id="RU367032"/>
    </source>
</evidence>
<comment type="subcellular location">
    <subcellularLocation>
        <location evidence="9 10">Peroxisome membrane</location>
    </subcellularLocation>
</comment>
<proteinExistence type="inferred from homology"/>
<keyword evidence="5 10" id="KW-0472">Membrane</keyword>
<feature type="compositionally biased region" description="Low complexity" evidence="12">
    <location>
        <begin position="263"/>
        <end position="276"/>
    </location>
</feature>
<accession>A0A5C3NIX0</accession>
<reference evidence="14 15" key="1">
    <citation type="journal article" date="2019" name="Nat. Ecol. Evol.">
        <title>Megaphylogeny resolves global patterns of mushroom evolution.</title>
        <authorList>
            <person name="Varga T."/>
            <person name="Krizsan K."/>
            <person name="Foldi C."/>
            <person name="Dima B."/>
            <person name="Sanchez-Garcia M."/>
            <person name="Sanchez-Ramirez S."/>
            <person name="Szollosi G.J."/>
            <person name="Szarkandi J.G."/>
            <person name="Papp V."/>
            <person name="Albert L."/>
            <person name="Andreopoulos W."/>
            <person name="Angelini C."/>
            <person name="Antonin V."/>
            <person name="Barry K.W."/>
            <person name="Bougher N.L."/>
            <person name="Buchanan P."/>
            <person name="Buyck B."/>
            <person name="Bense V."/>
            <person name="Catcheside P."/>
            <person name="Chovatia M."/>
            <person name="Cooper J."/>
            <person name="Damon W."/>
            <person name="Desjardin D."/>
            <person name="Finy P."/>
            <person name="Geml J."/>
            <person name="Haridas S."/>
            <person name="Hughes K."/>
            <person name="Justo A."/>
            <person name="Karasinski D."/>
            <person name="Kautmanova I."/>
            <person name="Kiss B."/>
            <person name="Kocsube S."/>
            <person name="Kotiranta H."/>
            <person name="LaButti K.M."/>
            <person name="Lechner B.E."/>
            <person name="Liimatainen K."/>
            <person name="Lipzen A."/>
            <person name="Lukacs Z."/>
            <person name="Mihaltcheva S."/>
            <person name="Morgado L.N."/>
            <person name="Niskanen T."/>
            <person name="Noordeloos M.E."/>
            <person name="Ohm R.A."/>
            <person name="Ortiz-Santana B."/>
            <person name="Ovrebo C."/>
            <person name="Racz N."/>
            <person name="Riley R."/>
            <person name="Savchenko A."/>
            <person name="Shiryaev A."/>
            <person name="Soop K."/>
            <person name="Spirin V."/>
            <person name="Szebenyi C."/>
            <person name="Tomsovsky M."/>
            <person name="Tulloss R.E."/>
            <person name="Uehling J."/>
            <person name="Grigoriev I.V."/>
            <person name="Vagvolgyi C."/>
            <person name="Papp T."/>
            <person name="Martin F.M."/>
            <person name="Miettinen O."/>
            <person name="Hibbett D.S."/>
            <person name="Nagy L.G."/>
        </authorList>
    </citation>
    <scope>NUCLEOTIDE SEQUENCE [LARGE SCALE GENOMIC DNA]</scope>
    <source>
        <strain evidence="14 15">OMC1185</strain>
    </source>
</reference>
<dbReference type="PANTHER" id="PTHR23058">
    <property type="entry name" value="PEROXISOMAL MEMBRANE PROTEIN PEX14"/>
    <property type="match status" value="1"/>
</dbReference>
<dbReference type="GO" id="GO:0005778">
    <property type="term" value="C:peroxisomal membrane"/>
    <property type="evidence" value="ECO:0007669"/>
    <property type="project" value="UniProtKB-SubCell"/>
</dbReference>
<dbReference type="Gene3D" id="1.10.10.10">
    <property type="entry name" value="Winged helix-like DNA-binding domain superfamily/Winged helix DNA-binding domain"/>
    <property type="match status" value="1"/>
</dbReference>
<dbReference type="GO" id="GO:0016560">
    <property type="term" value="P:protein import into peroxisome matrix, docking"/>
    <property type="evidence" value="ECO:0007669"/>
    <property type="project" value="UniProtKB-UniRule"/>
</dbReference>
<evidence type="ECO:0000256" key="9">
    <source>
        <dbReference type="ARBA" id="ARBA00046271"/>
    </source>
</evidence>
<dbReference type="GO" id="GO:1990429">
    <property type="term" value="C:peroxisomal importomer complex"/>
    <property type="evidence" value="ECO:0007669"/>
    <property type="project" value="TreeGrafter"/>
</dbReference>
<keyword evidence="6 10" id="KW-0576">Peroxisome</keyword>
<evidence type="ECO:0000256" key="12">
    <source>
        <dbReference type="SAM" id="MobiDB-lite"/>
    </source>
</evidence>
<evidence type="ECO:0000313" key="15">
    <source>
        <dbReference type="Proteomes" id="UP000305948"/>
    </source>
</evidence>
<evidence type="ECO:0000256" key="8">
    <source>
        <dbReference type="ARBA" id="ARBA00029691"/>
    </source>
</evidence>
<dbReference type="InterPro" id="IPR036388">
    <property type="entry name" value="WH-like_DNA-bd_sf"/>
</dbReference>
<keyword evidence="2 10" id="KW-0813">Transport</keyword>
<dbReference type="PANTHER" id="PTHR23058:SF0">
    <property type="entry name" value="PEROXISOMAL MEMBRANE PROTEIN PEX14"/>
    <property type="match status" value="1"/>
</dbReference>
<evidence type="ECO:0000256" key="5">
    <source>
        <dbReference type="ARBA" id="ARBA00023136"/>
    </source>
</evidence>
<name>A0A5C3NIX0_9AGAM</name>
<dbReference type="Proteomes" id="UP000305948">
    <property type="component" value="Unassembled WGS sequence"/>
</dbReference>
<dbReference type="GO" id="GO:0005102">
    <property type="term" value="F:signaling receptor binding"/>
    <property type="evidence" value="ECO:0007669"/>
    <property type="project" value="TreeGrafter"/>
</dbReference>
<dbReference type="AlphaFoldDB" id="A0A5C3NIX0"/>
<comment type="function">
    <text evidence="10">Component of the PEX13-PEX14 docking complex, a translocon channel that specifically mediates the import of peroxisomal cargo proteins bound to PEX5 receptor. The PEX13-PEX14 docking complex forms a large import pore which can be opened to a diameter of about 9 nm. Mechanistically, PEX5 receptor along with cargo proteins associates with the PEX14 subunit of the PEX13-PEX14 docking complex in the cytosol, leading to the insertion of the receptor into the organelle membrane with the concomitant translocation of the cargo into the peroxisome matrix.</text>
</comment>
<dbReference type="Pfam" id="PF04695">
    <property type="entry name" value="Pex14_N"/>
    <property type="match status" value="1"/>
</dbReference>
<protein>
    <recommendedName>
        <fullName evidence="7 10">Peroxisomal membrane protein PEX14</fullName>
    </recommendedName>
    <alternativeName>
        <fullName evidence="8 10">Peroxin-14</fullName>
    </alternativeName>
</protein>
<feature type="region of interest" description="Disordered" evidence="12">
    <location>
        <begin position="238"/>
        <end position="300"/>
    </location>
</feature>